<name>A0A1D7QX28_9BACI</name>
<sequence>MILSYDVVVIGAGGAGMMAALNACEDKELKVACLSKIFPTRSHTGAAQGGINAAMGHLDPTDSPEKHFKDTVKGSDFLADQDAVAFFTEKMPDVIHELDYYGVPFSRDEKGHVAQRPFGGASSPRTCFSADKTGHVILHSLYEQCLKKGVDFLNDSFLCSLVVTEQSVDGLVAMDIRSGEMVGIQAKAVVVATGGFGRIYWNRTTNAFNMTGDGTAACFHAGIPLKDPEFIQFHPTGLASTGILLSEACRGEGGYLINKHGERFMSKYAPDKMELAPRDLVSRSIEMEIEAGNGFGQGIDAYVLMDLRHLGEEKIMERLPQVRELAMDFEDVDLLKEPVPIRASCHYTMGGIHVSNPETLATDIHGIHAAGECSCVSLHGANRLGGNSVADVVLFGKYAGIGARKTAQTRTLGNEESVRNEREKWETMFNDIRKRNTGIPAVDIRDRMAKTMWENVGIFRTREKMLKAELEIDQLIQEYEFVSIDDDSKKHNMAFVHYAELGNLLTLAKGVVMGALAREESRGSHSRYDFPDRRDDQFLKHTLIRKHGNEYKLSYLDVKITSYQPEARVY</sequence>
<gene>
    <name evidence="15" type="primary">sdhA-3</name>
    <name evidence="15" type="ORF">BBEV_2204</name>
</gene>
<evidence type="ECO:0000259" key="13">
    <source>
        <dbReference type="Pfam" id="PF00890"/>
    </source>
</evidence>
<dbReference type="SUPFAM" id="SSF51905">
    <property type="entry name" value="FAD/NAD(P)-binding domain"/>
    <property type="match status" value="1"/>
</dbReference>
<dbReference type="InterPro" id="IPR003952">
    <property type="entry name" value="FRD_SDH_FAD_BS"/>
</dbReference>
<evidence type="ECO:0000256" key="6">
    <source>
        <dbReference type="ARBA" id="ARBA00022630"/>
    </source>
</evidence>
<dbReference type="PATRIC" id="fig|632773.3.peg.2322"/>
<comment type="cofactor">
    <cofactor evidence="1">
        <name>FAD</name>
        <dbReference type="ChEBI" id="CHEBI:57692"/>
    </cofactor>
</comment>
<dbReference type="InterPro" id="IPR003953">
    <property type="entry name" value="FAD-dep_OxRdtase_2_FAD-bd"/>
</dbReference>
<keyword evidence="7" id="KW-0274">FAD</keyword>
<dbReference type="GO" id="GO:0009061">
    <property type="term" value="P:anaerobic respiration"/>
    <property type="evidence" value="ECO:0007669"/>
    <property type="project" value="TreeGrafter"/>
</dbReference>
<dbReference type="GO" id="GO:0008177">
    <property type="term" value="F:succinate dehydrogenase (quinone) activity"/>
    <property type="evidence" value="ECO:0007669"/>
    <property type="project" value="UniProtKB-EC"/>
</dbReference>
<dbReference type="Proteomes" id="UP000094463">
    <property type="component" value="Chromosome"/>
</dbReference>
<comment type="subcellular location">
    <subcellularLocation>
        <location evidence="2">Membrane</location>
        <topology evidence="2">Peripheral membrane protein</topology>
    </subcellularLocation>
</comment>
<reference evidence="15 16" key="1">
    <citation type="submission" date="2015-08" db="EMBL/GenBank/DDBJ databases">
        <title>The complete genome sequence of Bacillus beveridgei MLTeJB.</title>
        <authorList>
            <person name="Hanson T.E."/>
            <person name="Mesa C."/>
            <person name="Basesman S.M."/>
            <person name="Oremland R.S."/>
        </authorList>
    </citation>
    <scope>NUCLEOTIDE SEQUENCE [LARGE SCALE GENOMIC DNA]</scope>
    <source>
        <strain evidence="15 16">MLTeJB</strain>
    </source>
</reference>
<proteinExistence type="inferred from homology"/>
<keyword evidence="10" id="KW-0472">Membrane</keyword>
<evidence type="ECO:0000256" key="3">
    <source>
        <dbReference type="ARBA" id="ARBA00008040"/>
    </source>
</evidence>
<comment type="similarity">
    <text evidence="3">Belongs to the FAD-dependent oxidoreductase 2 family. FRD/SDH subfamily.</text>
</comment>
<dbReference type="InterPro" id="IPR015939">
    <property type="entry name" value="Fum_Rdtase/Succ_DH_flav-like_C"/>
</dbReference>
<dbReference type="InterPro" id="IPR027477">
    <property type="entry name" value="Succ_DH/fumarate_Rdtase_cat_sf"/>
</dbReference>
<protein>
    <recommendedName>
        <fullName evidence="4">succinate dehydrogenase</fullName>
        <ecNumber evidence="4">1.3.5.1</ecNumber>
    </recommendedName>
</protein>
<dbReference type="InterPro" id="IPR030664">
    <property type="entry name" value="SdhA/FrdA/AprA"/>
</dbReference>
<dbReference type="PIRSF" id="PIRSF000171">
    <property type="entry name" value="SDHA_APRA_LASPO"/>
    <property type="match status" value="1"/>
</dbReference>
<evidence type="ECO:0000256" key="8">
    <source>
        <dbReference type="ARBA" id="ARBA00022982"/>
    </source>
</evidence>
<organism evidence="15 16">
    <name type="scientific">Salisediminibacterium beveridgei</name>
    <dbReference type="NCBI Taxonomy" id="632773"/>
    <lineage>
        <taxon>Bacteria</taxon>
        <taxon>Bacillati</taxon>
        <taxon>Bacillota</taxon>
        <taxon>Bacilli</taxon>
        <taxon>Bacillales</taxon>
        <taxon>Bacillaceae</taxon>
        <taxon>Salisediminibacterium</taxon>
    </lineage>
</organism>
<dbReference type="Gene3D" id="1.20.58.100">
    <property type="entry name" value="Fumarate reductase/succinate dehydrogenase flavoprotein-like, C-terminal domain"/>
    <property type="match status" value="1"/>
</dbReference>
<dbReference type="InterPro" id="IPR036188">
    <property type="entry name" value="FAD/NAD-bd_sf"/>
</dbReference>
<dbReference type="SUPFAM" id="SSF56425">
    <property type="entry name" value="Succinate dehydrogenase/fumarate reductase flavoprotein, catalytic domain"/>
    <property type="match status" value="1"/>
</dbReference>
<dbReference type="EMBL" id="CP012502">
    <property type="protein sequence ID" value="AOM83562.1"/>
    <property type="molecule type" value="Genomic_DNA"/>
</dbReference>
<comment type="catalytic activity">
    <reaction evidence="11">
        <text>a quinone + succinate = fumarate + a quinol</text>
        <dbReference type="Rhea" id="RHEA:40523"/>
        <dbReference type="ChEBI" id="CHEBI:24646"/>
        <dbReference type="ChEBI" id="CHEBI:29806"/>
        <dbReference type="ChEBI" id="CHEBI:30031"/>
        <dbReference type="ChEBI" id="CHEBI:132124"/>
        <dbReference type="EC" id="1.3.5.1"/>
    </reaction>
</comment>
<dbReference type="EC" id="1.3.5.1" evidence="4"/>
<dbReference type="PANTHER" id="PTHR11632:SF51">
    <property type="entry name" value="SUCCINATE DEHYDROGENASE [UBIQUINONE] FLAVOPROTEIN SUBUNIT, MITOCHONDRIAL"/>
    <property type="match status" value="1"/>
</dbReference>
<dbReference type="Gene3D" id="4.10.80.40">
    <property type="entry name" value="succinate dehydrogenase protein domain"/>
    <property type="match status" value="1"/>
</dbReference>
<dbReference type="Gene3D" id="3.50.50.60">
    <property type="entry name" value="FAD/NAD(P)-binding domain"/>
    <property type="match status" value="1"/>
</dbReference>
<evidence type="ECO:0000256" key="9">
    <source>
        <dbReference type="ARBA" id="ARBA00023002"/>
    </source>
</evidence>
<feature type="domain" description="FAD-dependent oxidoreductase 2 FAD-binding" evidence="13">
    <location>
        <begin position="6"/>
        <end position="389"/>
    </location>
</feature>
<feature type="active site" description="Proton acceptor" evidence="12">
    <location>
        <position position="278"/>
    </location>
</feature>
<keyword evidence="9" id="KW-0560">Oxidoreductase</keyword>
<dbReference type="FunFam" id="3.90.700.10:FF:000003">
    <property type="entry name" value="Fumarate reductase flavoprotein subunit"/>
    <property type="match status" value="1"/>
</dbReference>
<dbReference type="PROSITE" id="PS00504">
    <property type="entry name" value="FRD_SDH_FAD_BINDING"/>
    <property type="match status" value="1"/>
</dbReference>
<evidence type="ECO:0000256" key="5">
    <source>
        <dbReference type="ARBA" id="ARBA00022448"/>
    </source>
</evidence>
<dbReference type="GO" id="GO:0005886">
    <property type="term" value="C:plasma membrane"/>
    <property type="evidence" value="ECO:0007669"/>
    <property type="project" value="TreeGrafter"/>
</dbReference>
<accession>A0A1D7QX28</accession>
<dbReference type="SUPFAM" id="SSF46977">
    <property type="entry name" value="Succinate dehydrogenase/fumarate reductase flavoprotein C-terminal domain"/>
    <property type="match status" value="1"/>
</dbReference>
<dbReference type="GO" id="GO:0050660">
    <property type="term" value="F:flavin adenine dinucleotide binding"/>
    <property type="evidence" value="ECO:0007669"/>
    <property type="project" value="InterPro"/>
</dbReference>
<evidence type="ECO:0000256" key="11">
    <source>
        <dbReference type="ARBA" id="ARBA00049220"/>
    </source>
</evidence>
<dbReference type="Pfam" id="PF02910">
    <property type="entry name" value="Succ_DH_flav_C"/>
    <property type="match status" value="1"/>
</dbReference>
<dbReference type="KEGG" id="bbev:BBEV_2204"/>
<dbReference type="Gene3D" id="3.90.700.10">
    <property type="entry name" value="Succinate dehydrogenase/fumarate reductase flavoprotein, catalytic domain"/>
    <property type="match status" value="1"/>
</dbReference>
<evidence type="ECO:0000256" key="2">
    <source>
        <dbReference type="ARBA" id="ARBA00004170"/>
    </source>
</evidence>
<keyword evidence="8" id="KW-0249">Electron transport</keyword>
<evidence type="ECO:0000256" key="1">
    <source>
        <dbReference type="ARBA" id="ARBA00001974"/>
    </source>
</evidence>
<dbReference type="STRING" id="632773.BBEV_2204"/>
<dbReference type="AlphaFoldDB" id="A0A1D7QX28"/>
<evidence type="ECO:0000313" key="15">
    <source>
        <dbReference type="EMBL" id="AOM83562.1"/>
    </source>
</evidence>
<feature type="domain" description="Fumarate reductase/succinate dehydrogenase flavoprotein-like C-terminal" evidence="14">
    <location>
        <begin position="445"/>
        <end position="570"/>
    </location>
</feature>
<dbReference type="InterPro" id="IPR014006">
    <property type="entry name" value="Succ_Dhase_FrdA_Gneg"/>
</dbReference>
<dbReference type="PRINTS" id="PR00368">
    <property type="entry name" value="FADPNR"/>
</dbReference>
<dbReference type="PANTHER" id="PTHR11632">
    <property type="entry name" value="SUCCINATE DEHYDROGENASE 2 FLAVOPROTEIN SUBUNIT"/>
    <property type="match status" value="1"/>
</dbReference>
<evidence type="ECO:0000256" key="4">
    <source>
        <dbReference type="ARBA" id="ARBA00012792"/>
    </source>
</evidence>
<dbReference type="GO" id="GO:0033765">
    <property type="term" value="F:steroid dehydrogenase activity, acting on the CH-CH group of donors"/>
    <property type="evidence" value="ECO:0007669"/>
    <property type="project" value="UniProtKB-ARBA"/>
</dbReference>
<dbReference type="NCBIfam" id="TIGR01812">
    <property type="entry name" value="sdhA_frdA_Gneg"/>
    <property type="match status" value="1"/>
</dbReference>
<keyword evidence="6" id="KW-0285">Flavoprotein</keyword>
<dbReference type="GO" id="GO:0022900">
    <property type="term" value="P:electron transport chain"/>
    <property type="evidence" value="ECO:0007669"/>
    <property type="project" value="InterPro"/>
</dbReference>
<evidence type="ECO:0000256" key="7">
    <source>
        <dbReference type="ARBA" id="ARBA00022827"/>
    </source>
</evidence>
<dbReference type="GO" id="GO:0009055">
    <property type="term" value="F:electron transfer activity"/>
    <property type="evidence" value="ECO:0007669"/>
    <property type="project" value="TreeGrafter"/>
</dbReference>
<dbReference type="Pfam" id="PF00890">
    <property type="entry name" value="FAD_binding_2"/>
    <property type="match status" value="1"/>
</dbReference>
<dbReference type="InterPro" id="IPR037099">
    <property type="entry name" value="Fum_R/Succ_DH_flav-like_C_sf"/>
</dbReference>
<keyword evidence="16" id="KW-1185">Reference proteome</keyword>
<keyword evidence="5" id="KW-0813">Transport</keyword>
<evidence type="ECO:0000313" key="16">
    <source>
        <dbReference type="Proteomes" id="UP000094463"/>
    </source>
</evidence>
<evidence type="ECO:0000256" key="12">
    <source>
        <dbReference type="PIRSR" id="PIRSR000171-1"/>
    </source>
</evidence>
<dbReference type="RefSeq" id="WP_232318161.1">
    <property type="nucleotide sequence ID" value="NZ_CP012502.1"/>
</dbReference>
<evidence type="ECO:0000259" key="14">
    <source>
        <dbReference type="Pfam" id="PF02910"/>
    </source>
</evidence>
<evidence type="ECO:0000256" key="10">
    <source>
        <dbReference type="ARBA" id="ARBA00023136"/>
    </source>
</evidence>